<keyword evidence="1" id="KW-1133">Transmembrane helix</keyword>
<protein>
    <submittedName>
        <fullName evidence="2">Uncharacterized protein</fullName>
    </submittedName>
</protein>
<dbReference type="AlphaFoldDB" id="A0A8W8KLP0"/>
<keyword evidence="3" id="KW-1185">Reference proteome</keyword>
<dbReference type="EnsemblMetazoa" id="G24420.2">
    <property type="protein sequence ID" value="G24420.2:cds"/>
    <property type="gene ID" value="G24420"/>
</dbReference>
<sequence length="118" mass="13309">DVCCTLEGTLPKTKNFMVFGNDTGIRVNYSIMSSESPAFSYRQYNSYIVKLCCDDDEDKSTGVLIVNIKKPNKTKTYEPPDWFMMSIAISCGPIFLMAFMACFVLIGTMFIPGEVKKR</sequence>
<keyword evidence="1" id="KW-0472">Membrane</keyword>
<evidence type="ECO:0000256" key="1">
    <source>
        <dbReference type="SAM" id="Phobius"/>
    </source>
</evidence>
<proteinExistence type="predicted"/>
<reference evidence="2" key="1">
    <citation type="submission" date="2022-08" db="UniProtKB">
        <authorList>
            <consortium name="EnsemblMetazoa"/>
        </authorList>
    </citation>
    <scope>IDENTIFICATION</scope>
    <source>
        <strain evidence="2">05x7-T-G4-1.051#20</strain>
    </source>
</reference>
<name>A0A8W8KLP0_MAGGI</name>
<evidence type="ECO:0000313" key="2">
    <source>
        <dbReference type="EnsemblMetazoa" id="G24420.2:cds"/>
    </source>
</evidence>
<dbReference type="Proteomes" id="UP000005408">
    <property type="component" value="Unassembled WGS sequence"/>
</dbReference>
<organism evidence="2 3">
    <name type="scientific">Magallana gigas</name>
    <name type="common">Pacific oyster</name>
    <name type="synonym">Crassostrea gigas</name>
    <dbReference type="NCBI Taxonomy" id="29159"/>
    <lineage>
        <taxon>Eukaryota</taxon>
        <taxon>Metazoa</taxon>
        <taxon>Spiralia</taxon>
        <taxon>Lophotrochozoa</taxon>
        <taxon>Mollusca</taxon>
        <taxon>Bivalvia</taxon>
        <taxon>Autobranchia</taxon>
        <taxon>Pteriomorphia</taxon>
        <taxon>Ostreida</taxon>
        <taxon>Ostreoidea</taxon>
        <taxon>Ostreidae</taxon>
        <taxon>Magallana</taxon>
    </lineage>
</organism>
<keyword evidence="1" id="KW-0812">Transmembrane</keyword>
<accession>A0A8W8KLP0</accession>
<feature type="transmembrane region" description="Helical" evidence="1">
    <location>
        <begin position="82"/>
        <end position="111"/>
    </location>
</feature>
<evidence type="ECO:0000313" key="3">
    <source>
        <dbReference type="Proteomes" id="UP000005408"/>
    </source>
</evidence>